<comment type="subunit">
    <text evidence="2">Monomer. Binds 30S ribosomal subunits, but not 50S ribosomal subunits or 70S ribosomes.</text>
</comment>
<dbReference type="Proteomes" id="UP000245523">
    <property type="component" value="Unassembled WGS sequence"/>
</dbReference>
<comment type="similarity">
    <text evidence="2">Belongs to the RbfA family.</text>
</comment>
<dbReference type="InterPro" id="IPR015946">
    <property type="entry name" value="KH_dom-like_a/b"/>
</dbReference>
<sequence length="127" mass="14418">MPRNSHSHSNRRVPRTVRLDEQFREEISKLLMKGLKDPRVGFVTISRVEITNDLSYAKVFVSVLGSDREKASSLIGLRNSAGFIRTYLGKALKIRKIPLLTFVLDESLDHAMHIEEILAELKDSGEL</sequence>
<dbReference type="Pfam" id="PF02033">
    <property type="entry name" value="RBFA"/>
    <property type="match status" value="1"/>
</dbReference>
<comment type="subcellular location">
    <subcellularLocation>
        <location evidence="2">Cytoplasm</location>
    </subcellularLocation>
</comment>
<dbReference type="InterPro" id="IPR023799">
    <property type="entry name" value="RbfA_dom_sf"/>
</dbReference>
<evidence type="ECO:0000256" key="1">
    <source>
        <dbReference type="ARBA" id="ARBA00022517"/>
    </source>
</evidence>
<keyword evidence="2" id="KW-0963">Cytoplasm</keyword>
<name>A0ABX5LMM7_9BACT</name>
<dbReference type="NCBIfam" id="TIGR00082">
    <property type="entry name" value="rbfA"/>
    <property type="match status" value="1"/>
</dbReference>
<dbReference type="PANTHER" id="PTHR33515">
    <property type="entry name" value="RIBOSOME-BINDING FACTOR A, CHLOROPLASTIC-RELATED"/>
    <property type="match status" value="1"/>
</dbReference>
<gene>
    <name evidence="2" type="primary">rbfA</name>
    <name evidence="3" type="ORF">B0H50_10596</name>
</gene>
<organism evidence="3 4">
    <name type="scientific">Hallerella porci</name>
    <dbReference type="NCBI Taxonomy" id="1945871"/>
    <lineage>
        <taxon>Bacteria</taxon>
        <taxon>Pseudomonadati</taxon>
        <taxon>Fibrobacterota</taxon>
        <taxon>Fibrobacteria</taxon>
        <taxon>Fibrobacterales</taxon>
        <taxon>Fibrobacteraceae</taxon>
        <taxon>Hallerella</taxon>
    </lineage>
</organism>
<accession>A0ABX5LMM7</accession>
<evidence type="ECO:0000313" key="3">
    <source>
        <dbReference type="EMBL" id="PWL03552.1"/>
    </source>
</evidence>
<dbReference type="HAMAP" id="MF_00003">
    <property type="entry name" value="RbfA"/>
    <property type="match status" value="1"/>
</dbReference>
<dbReference type="RefSeq" id="WP_106197974.1">
    <property type="nucleotide sequence ID" value="NZ_JAXEIU010000008.1"/>
</dbReference>
<evidence type="ECO:0000313" key="4">
    <source>
        <dbReference type="Proteomes" id="UP000245523"/>
    </source>
</evidence>
<reference evidence="3 4" key="1">
    <citation type="submission" date="2018-05" db="EMBL/GenBank/DDBJ databases">
        <title>Animal gut microbial communities from fecal samples from Wisconsin, USA.</title>
        <authorList>
            <person name="Neumann A."/>
        </authorList>
    </citation>
    <scope>NUCLEOTIDE SEQUENCE [LARGE SCALE GENOMIC DNA]</scope>
    <source>
        <strain evidence="3 4">UWS4</strain>
    </source>
</reference>
<dbReference type="InterPro" id="IPR000238">
    <property type="entry name" value="RbfA"/>
</dbReference>
<comment type="function">
    <text evidence="2">One of several proteins that assist in the late maturation steps of the functional core of the 30S ribosomal subunit. Associates with free 30S ribosomal subunits (but not with 30S subunits that are part of 70S ribosomes or polysomes). Required for efficient processing of 16S rRNA. May interact with the 5'-terminal helix region of 16S rRNA.</text>
</comment>
<comment type="caution">
    <text evidence="3">The sequence shown here is derived from an EMBL/GenBank/DDBJ whole genome shotgun (WGS) entry which is preliminary data.</text>
</comment>
<dbReference type="Gene3D" id="3.30.300.20">
    <property type="match status" value="1"/>
</dbReference>
<protein>
    <recommendedName>
        <fullName evidence="2">Ribosome-binding factor A</fullName>
    </recommendedName>
</protein>
<dbReference type="SUPFAM" id="SSF89919">
    <property type="entry name" value="Ribosome-binding factor A, RbfA"/>
    <property type="match status" value="1"/>
</dbReference>
<keyword evidence="4" id="KW-1185">Reference proteome</keyword>
<dbReference type="EMBL" id="QGHD01000005">
    <property type="protein sequence ID" value="PWL03552.1"/>
    <property type="molecule type" value="Genomic_DNA"/>
</dbReference>
<evidence type="ECO:0000256" key="2">
    <source>
        <dbReference type="HAMAP-Rule" id="MF_00003"/>
    </source>
</evidence>
<proteinExistence type="inferred from homology"/>
<keyword evidence="1 2" id="KW-0690">Ribosome biogenesis</keyword>
<dbReference type="PANTHER" id="PTHR33515:SF1">
    <property type="entry name" value="RIBOSOME-BINDING FACTOR A, CHLOROPLASTIC-RELATED"/>
    <property type="match status" value="1"/>
</dbReference>